<evidence type="ECO:0000256" key="2">
    <source>
        <dbReference type="ARBA" id="ARBA00022670"/>
    </source>
</evidence>
<organism evidence="8 9">
    <name type="scientific">Candidatus Limisoma intestinavium</name>
    <dbReference type="NCBI Taxonomy" id="2840856"/>
    <lineage>
        <taxon>Bacteria</taxon>
        <taxon>Pseudomonadati</taxon>
        <taxon>Bacteroidota</taxon>
        <taxon>Bacteroidia</taxon>
        <taxon>Bacteroidales</taxon>
        <taxon>Candidatus Limisoma</taxon>
    </lineage>
</organism>
<keyword evidence="4" id="KW-0862">Zinc</keyword>
<reference evidence="8" key="2">
    <citation type="journal article" date="2021" name="PeerJ">
        <title>Extensive microbial diversity within the chicken gut microbiome revealed by metagenomics and culture.</title>
        <authorList>
            <person name="Gilroy R."/>
            <person name="Ravi A."/>
            <person name="Getino M."/>
            <person name="Pursley I."/>
            <person name="Horton D.L."/>
            <person name="Alikhan N.F."/>
            <person name="Baker D."/>
            <person name="Gharbi K."/>
            <person name="Hall N."/>
            <person name="Watson M."/>
            <person name="Adriaenssens E.M."/>
            <person name="Foster-Nyarko E."/>
            <person name="Jarju S."/>
            <person name="Secka A."/>
            <person name="Antonio M."/>
            <person name="Oren A."/>
            <person name="Chaudhuri R.R."/>
            <person name="La Ragione R."/>
            <person name="Hildebrand F."/>
            <person name="Pallen M.J."/>
        </authorList>
    </citation>
    <scope>NUCLEOTIDE SEQUENCE</scope>
    <source>
        <strain evidence="8">17073</strain>
    </source>
</reference>
<evidence type="ECO:0000259" key="6">
    <source>
        <dbReference type="Pfam" id="PF00675"/>
    </source>
</evidence>
<dbReference type="SUPFAM" id="SSF63411">
    <property type="entry name" value="LuxS/MPP-like metallohydrolase"/>
    <property type="match status" value="2"/>
</dbReference>
<dbReference type="AlphaFoldDB" id="A0A9D1LFE4"/>
<evidence type="ECO:0000256" key="1">
    <source>
        <dbReference type="ARBA" id="ARBA00007261"/>
    </source>
</evidence>
<dbReference type="GO" id="GO:0008237">
    <property type="term" value="F:metallopeptidase activity"/>
    <property type="evidence" value="ECO:0007669"/>
    <property type="project" value="UniProtKB-KW"/>
</dbReference>
<evidence type="ECO:0000256" key="5">
    <source>
        <dbReference type="ARBA" id="ARBA00023049"/>
    </source>
</evidence>
<dbReference type="Pfam" id="PF00675">
    <property type="entry name" value="Peptidase_M16"/>
    <property type="match status" value="1"/>
</dbReference>
<dbReference type="GO" id="GO:0006508">
    <property type="term" value="P:proteolysis"/>
    <property type="evidence" value="ECO:0007669"/>
    <property type="project" value="UniProtKB-KW"/>
</dbReference>
<dbReference type="Gene3D" id="3.30.830.10">
    <property type="entry name" value="Metalloenzyme, LuxS/M16 peptidase-like"/>
    <property type="match status" value="2"/>
</dbReference>
<evidence type="ECO:0000313" key="9">
    <source>
        <dbReference type="Proteomes" id="UP000824076"/>
    </source>
</evidence>
<reference evidence="8" key="1">
    <citation type="submission" date="2020-10" db="EMBL/GenBank/DDBJ databases">
        <authorList>
            <person name="Gilroy R."/>
        </authorList>
    </citation>
    <scope>NUCLEOTIDE SEQUENCE</scope>
    <source>
        <strain evidence="8">17073</strain>
    </source>
</reference>
<dbReference type="InterPro" id="IPR011765">
    <property type="entry name" value="Pept_M16_N"/>
</dbReference>
<keyword evidence="3" id="KW-0378">Hydrolase</keyword>
<dbReference type="GO" id="GO:0046872">
    <property type="term" value="F:metal ion binding"/>
    <property type="evidence" value="ECO:0007669"/>
    <property type="project" value="InterPro"/>
</dbReference>
<feature type="domain" description="Peptidase M16 C-terminal" evidence="7">
    <location>
        <begin position="167"/>
        <end position="341"/>
    </location>
</feature>
<name>A0A9D1LFE4_9BACT</name>
<proteinExistence type="inferred from homology"/>
<dbReference type="PANTHER" id="PTHR43690:SF17">
    <property type="entry name" value="PROTEIN YHJJ"/>
    <property type="match status" value="1"/>
</dbReference>
<protein>
    <submittedName>
        <fullName evidence="8">Insulinase family protein</fullName>
    </submittedName>
</protein>
<evidence type="ECO:0000256" key="4">
    <source>
        <dbReference type="ARBA" id="ARBA00022833"/>
    </source>
</evidence>
<feature type="domain" description="Peptidase M16 N-terminal" evidence="6">
    <location>
        <begin position="18"/>
        <end position="129"/>
    </location>
</feature>
<dbReference type="Pfam" id="PF05193">
    <property type="entry name" value="Peptidase_M16_C"/>
    <property type="match status" value="1"/>
</dbReference>
<dbReference type="InterPro" id="IPR007863">
    <property type="entry name" value="Peptidase_M16_C"/>
</dbReference>
<dbReference type="InterPro" id="IPR011249">
    <property type="entry name" value="Metalloenz_LuxS/M16"/>
</dbReference>
<evidence type="ECO:0000313" key="8">
    <source>
        <dbReference type="EMBL" id="HIU38638.1"/>
    </source>
</evidence>
<evidence type="ECO:0000259" key="7">
    <source>
        <dbReference type="Pfam" id="PF05193"/>
    </source>
</evidence>
<keyword evidence="5" id="KW-0482">Metalloprotease</keyword>
<comment type="similarity">
    <text evidence="1">Belongs to the peptidase M16 family.</text>
</comment>
<dbReference type="PANTHER" id="PTHR43690">
    <property type="entry name" value="NARDILYSIN"/>
    <property type="match status" value="1"/>
</dbReference>
<dbReference type="EMBL" id="DVMS01000090">
    <property type="protein sequence ID" value="HIU38638.1"/>
    <property type="molecule type" value="Genomic_DNA"/>
</dbReference>
<accession>A0A9D1LFE4</accession>
<keyword evidence="2" id="KW-0645">Protease</keyword>
<gene>
    <name evidence="8" type="ORF">IAD18_03100</name>
</gene>
<evidence type="ECO:0000256" key="3">
    <source>
        <dbReference type="ARBA" id="ARBA00022801"/>
    </source>
</evidence>
<dbReference type="Proteomes" id="UP000824076">
    <property type="component" value="Unassembled WGS sequence"/>
</dbReference>
<dbReference type="InterPro" id="IPR050626">
    <property type="entry name" value="Peptidase_M16"/>
</dbReference>
<comment type="caution">
    <text evidence="8">The sequence shown here is derived from an EMBL/GenBank/DDBJ whole genome shotgun (WGS) entry which is preliminary data.</text>
</comment>
<sequence>MIEVKSLRLPNGLLLLHHHDKSTQMVAVNILYDVGARDEQPMRTGMAHLFEHLMFGGTANIPNFDTPLQKAGGESNAWTSSDLTNFYDILPAQNIETAFWLESDRMSNMTFSRQSLDVQKGVVVEEFKQRCVNVPYGDLDHILRDTAFTTHPYKWPVIGRNFNDIENVTLDEVQDFFHNHYTPGNAILCVSGNITFEQAAQLTIKWFGNIAHGTTVKRNIPAEPAQQSPRRRQICRSDVPQNIIVKAFHMCGRNDDAFPVCDIISDLLANGNSARFFKNVLLKTDLFSDLDAAVWGSIDPGLFVIKGKLAPGADTDKAETLINTEIKKLTDGDVSQYEIDKFANKVESRECFENISYAEKASKLCYQQLVTGNAGDINHEIQKYRSITTEQVVSEAKKLFDTTNETTLLYGPDF</sequence>